<keyword evidence="8" id="KW-1185">Reference proteome</keyword>
<evidence type="ECO:0000256" key="3">
    <source>
        <dbReference type="ARBA" id="ARBA00022827"/>
    </source>
</evidence>
<keyword evidence="3" id="KW-0274">FAD</keyword>
<keyword evidence="2" id="KW-0285">Flavoprotein</keyword>
<dbReference type="InterPro" id="IPR016156">
    <property type="entry name" value="FAD/NAD-linked_Rdtase_dimer_sf"/>
</dbReference>
<dbReference type="Gene3D" id="3.30.390.30">
    <property type="match status" value="1"/>
</dbReference>
<evidence type="ECO:0000256" key="4">
    <source>
        <dbReference type="ARBA" id="ARBA00023002"/>
    </source>
</evidence>
<evidence type="ECO:0000256" key="1">
    <source>
        <dbReference type="ARBA" id="ARBA00001974"/>
    </source>
</evidence>
<reference evidence="7 8" key="1">
    <citation type="submission" date="2020-08" db="EMBL/GenBank/DDBJ databases">
        <title>Genomic Encyclopedia of Archaeal and Bacterial Type Strains, Phase II (KMG-II): from individual species to whole genera.</title>
        <authorList>
            <person name="Goeker M."/>
        </authorList>
    </citation>
    <scope>NUCLEOTIDE SEQUENCE [LARGE SCALE GENOMIC DNA]</scope>
    <source>
        <strain evidence="7 8">DSM 23288</strain>
    </source>
</reference>
<dbReference type="SUPFAM" id="SSF55424">
    <property type="entry name" value="FAD/NAD-linked reductases, dimerisation (C-terminal) domain"/>
    <property type="match status" value="1"/>
</dbReference>
<dbReference type="RefSeq" id="WP_183340139.1">
    <property type="nucleotide sequence ID" value="NZ_JACHNU010000001.1"/>
</dbReference>
<dbReference type="EMBL" id="JACHNU010000001">
    <property type="protein sequence ID" value="MBB4661729.1"/>
    <property type="molecule type" value="Genomic_DNA"/>
</dbReference>
<dbReference type="GO" id="GO:0016651">
    <property type="term" value="F:oxidoreductase activity, acting on NAD(P)H"/>
    <property type="evidence" value="ECO:0007669"/>
    <property type="project" value="TreeGrafter"/>
</dbReference>
<name>A0A840I9Y8_9ACTN</name>
<dbReference type="PANTHER" id="PTHR43557:SF2">
    <property type="entry name" value="RIESKE DOMAIN-CONTAINING PROTEIN-RELATED"/>
    <property type="match status" value="1"/>
</dbReference>
<comment type="caution">
    <text evidence="7">The sequence shown here is derived from an EMBL/GenBank/DDBJ whole genome shotgun (WGS) entry which is preliminary data.</text>
</comment>
<dbReference type="PRINTS" id="PR00411">
    <property type="entry name" value="PNDRDTASEI"/>
</dbReference>
<sequence>MSGRERIVVVGASLAGYHAARELRALGFDGEVTVVGAEPHRPYDRPPLSKELLAGRRTAAEIALALDDAPDVEWLLGTAATGLDLDRRVVLAGAREVAFDGLVIATGARPATLPGLPELAPGRPGVHALRSLDDAQRLRGDLRPGARLLIVGAGFVGVEVATVAAAAGCEVAIVTLDPPLAVAGPQASAVCRGLLEEAGVRLLSGRTVASVEERGGERVALLDDGAPVAFDAALVAIGARPAVDWLEGSGLVLEDGVVCDASLAAVGAVAVVAAGDVARWPNAATGGALTRVEHWGNAVEQGAAAARTLLEGPGPHTAHAAVPEVWSDHLGARLQTVGELRGAARFEVVAGAVEERRFAAAAYDAGERLVGAVAYDMPRELTRWREQLTEPVAAVGR</sequence>
<evidence type="ECO:0000313" key="8">
    <source>
        <dbReference type="Proteomes" id="UP000585272"/>
    </source>
</evidence>
<accession>A0A840I9Y8</accession>
<proteinExistence type="predicted"/>
<dbReference type="InterPro" id="IPR028202">
    <property type="entry name" value="Reductase_C"/>
</dbReference>
<protein>
    <submittedName>
        <fullName evidence="7">NADPH-dependent 2,4-dienoyl-CoA reductase/sulfur reductase-like enzyme</fullName>
    </submittedName>
</protein>
<evidence type="ECO:0000259" key="5">
    <source>
        <dbReference type="Pfam" id="PF07992"/>
    </source>
</evidence>
<dbReference type="Pfam" id="PF14759">
    <property type="entry name" value="Reductase_C"/>
    <property type="match status" value="1"/>
</dbReference>
<evidence type="ECO:0000313" key="7">
    <source>
        <dbReference type="EMBL" id="MBB4661729.1"/>
    </source>
</evidence>
<organism evidence="7 8">
    <name type="scientific">Conexibacter arvalis</name>
    <dbReference type="NCBI Taxonomy" id="912552"/>
    <lineage>
        <taxon>Bacteria</taxon>
        <taxon>Bacillati</taxon>
        <taxon>Actinomycetota</taxon>
        <taxon>Thermoleophilia</taxon>
        <taxon>Solirubrobacterales</taxon>
        <taxon>Conexibacteraceae</taxon>
        <taxon>Conexibacter</taxon>
    </lineage>
</organism>
<dbReference type="InterPro" id="IPR036188">
    <property type="entry name" value="FAD/NAD-bd_sf"/>
</dbReference>
<feature type="domain" description="FAD/NAD(P)-binding" evidence="5">
    <location>
        <begin position="6"/>
        <end position="302"/>
    </location>
</feature>
<comment type="cofactor">
    <cofactor evidence="1">
        <name>FAD</name>
        <dbReference type="ChEBI" id="CHEBI:57692"/>
    </cofactor>
</comment>
<dbReference type="PANTHER" id="PTHR43557">
    <property type="entry name" value="APOPTOSIS-INDUCING FACTOR 1"/>
    <property type="match status" value="1"/>
</dbReference>
<dbReference type="Gene3D" id="3.50.50.60">
    <property type="entry name" value="FAD/NAD(P)-binding domain"/>
    <property type="match status" value="2"/>
</dbReference>
<dbReference type="PRINTS" id="PR00368">
    <property type="entry name" value="FADPNR"/>
</dbReference>
<evidence type="ECO:0000259" key="6">
    <source>
        <dbReference type="Pfam" id="PF14759"/>
    </source>
</evidence>
<dbReference type="InterPro" id="IPR023753">
    <property type="entry name" value="FAD/NAD-binding_dom"/>
</dbReference>
<evidence type="ECO:0000256" key="2">
    <source>
        <dbReference type="ARBA" id="ARBA00022630"/>
    </source>
</evidence>
<feature type="domain" description="Reductase C-terminal" evidence="6">
    <location>
        <begin position="326"/>
        <end position="388"/>
    </location>
</feature>
<keyword evidence="4" id="KW-0560">Oxidoreductase</keyword>
<dbReference type="Pfam" id="PF07992">
    <property type="entry name" value="Pyr_redox_2"/>
    <property type="match status" value="1"/>
</dbReference>
<dbReference type="GO" id="GO:0005737">
    <property type="term" value="C:cytoplasm"/>
    <property type="evidence" value="ECO:0007669"/>
    <property type="project" value="TreeGrafter"/>
</dbReference>
<dbReference type="AlphaFoldDB" id="A0A840I9Y8"/>
<dbReference type="Proteomes" id="UP000585272">
    <property type="component" value="Unassembled WGS sequence"/>
</dbReference>
<gene>
    <name evidence="7" type="ORF">BDZ31_001302</name>
</gene>
<dbReference type="InterPro" id="IPR050446">
    <property type="entry name" value="FAD-oxidoreductase/Apoptosis"/>
</dbReference>
<dbReference type="SUPFAM" id="SSF51905">
    <property type="entry name" value="FAD/NAD(P)-binding domain"/>
    <property type="match status" value="2"/>
</dbReference>